<comment type="caution">
    <text evidence="2">The sequence shown here is derived from an EMBL/GenBank/DDBJ whole genome shotgun (WGS) entry which is preliminary data.</text>
</comment>
<dbReference type="InterPro" id="IPR036736">
    <property type="entry name" value="ACP-like_sf"/>
</dbReference>
<protein>
    <submittedName>
        <fullName evidence="2">Long-chain-fatty-acid--CoA ligase</fullName>
    </submittedName>
</protein>
<dbReference type="PATRIC" id="fig|1237149.3.peg.5109"/>
<dbReference type="PANTHER" id="PTHR45527">
    <property type="entry name" value="NONRIBOSOMAL PEPTIDE SYNTHETASE"/>
    <property type="match status" value="1"/>
</dbReference>
<dbReference type="InterPro" id="IPR025110">
    <property type="entry name" value="AMP-bd_C"/>
</dbReference>
<keyword evidence="3" id="KW-1185">Reference proteome</keyword>
<dbReference type="SUPFAM" id="SSF47336">
    <property type="entry name" value="ACP-like"/>
    <property type="match status" value="1"/>
</dbReference>
<dbReference type="GO" id="GO:0043041">
    <property type="term" value="P:amino acid activation for nonribosomal peptide biosynthetic process"/>
    <property type="evidence" value="ECO:0007669"/>
    <property type="project" value="TreeGrafter"/>
</dbReference>
<gene>
    <name evidence="2" type="ORF">C900_05790</name>
</gene>
<proteinExistence type="predicted"/>
<name>L8JN47_9BACT</name>
<dbReference type="STRING" id="1237149.C900_05790"/>
<sequence>MWISGAGLGRGYLHNEELTSEKFIPNPFKPGEKVYKTGDLARWLPDGNIEYLGRIDHQVKIRGFRIELGEIESHLTSHEAVREAVVACLEEPIDKKLVAFLVLRDNATFNLFEFKTFLRTRLPDYMTPPLIRKTDHIPLTPTGKVDRKTLLKSVAQTSIEASAGRQPKTEIEIELANIWSELLMNKNISIDNNFFELGGHSLILLKVNAIIKEKYSVELPFNLYFNHTLHQIAQLIEKTQVKSKKEDQYQLEVER</sequence>
<organism evidence="2 3">
    <name type="scientific">Fulvivirga imtechensis AK7</name>
    <dbReference type="NCBI Taxonomy" id="1237149"/>
    <lineage>
        <taxon>Bacteria</taxon>
        <taxon>Pseudomonadati</taxon>
        <taxon>Bacteroidota</taxon>
        <taxon>Cytophagia</taxon>
        <taxon>Cytophagales</taxon>
        <taxon>Fulvivirgaceae</taxon>
        <taxon>Fulvivirga</taxon>
    </lineage>
</organism>
<dbReference type="EMBL" id="AMZN01000092">
    <property type="protein sequence ID" value="ELR68777.1"/>
    <property type="molecule type" value="Genomic_DNA"/>
</dbReference>
<dbReference type="GO" id="GO:0016874">
    <property type="term" value="F:ligase activity"/>
    <property type="evidence" value="ECO:0007669"/>
    <property type="project" value="UniProtKB-KW"/>
</dbReference>
<feature type="domain" description="Carrier" evidence="1">
    <location>
        <begin position="166"/>
        <end position="243"/>
    </location>
</feature>
<dbReference type="Pfam" id="PF00550">
    <property type="entry name" value="PP-binding"/>
    <property type="match status" value="1"/>
</dbReference>
<dbReference type="Gene3D" id="1.10.1200.10">
    <property type="entry name" value="ACP-like"/>
    <property type="match status" value="1"/>
</dbReference>
<evidence type="ECO:0000259" key="1">
    <source>
        <dbReference type="PROSITE" id="PS50075"/>
    </source>
</evidence>
<dbReference type="Proteomes" id="UP000011135">
    <property type="component" value="Unassembled WGS sequence"/>
</dbReference>
<dbReference type="Gene3D" id="3.30.300.30">
    <property type="match status" value="1"/>
</dbReference>
<evidence type="ECO:0000313" key="2">
    <source>
        <dbReference type="EMBL" id="ELR68777.1"/>
    </source>
</evidence>
<dbReference type="Gene3D" id="2.30.38.10">
    <property type="entry name" value="Luciferase, Domain 3"/>
    <property type="match status" value="1"/>
</dbReference>
<dbReference type="InterPro" id="IPR045851">
    <property type="entry name" value="AMP-bd_C_sf"/>
</dbReference>
<dbReference type="SUPFAM" id="SSF56801">
    <property type="entry name" value="Acetyl-CoA synthetase-like"/>
    <property type="match status" value="1"/>
</dbReference>
<accession>L8JN47</accession>
<dbReference type="GO" id="GO:0005737">
    <property type="term" value="C:cytoplasm"/>
    <property type="evidence" value="ECO:0007669"/>
    <property type="project" value="TreeGrafter"/>
</dbReference>
<reference evidence="2 3" key="1">
    <citation type="submission" date="2012-12" db="EMBL/GenBank/DDBJ databases">
        <title>Genome assembly of Fulvivirga imtechensis AK7.</title>
        <authorList>
            <person name="Nupur N."/>
            <person name="Khatri I."/>
            <person name="Kumar R."/>
            <person name="Subramanian S."/>
            <person name="Pinnaka A."/>
        </authorList>
    </citation>
    <scope>NUCLEOTIDE SEQUENCE [LARGE SCALE GENOMIC DNA]</scope>
    <source>
        <strain evidence="2 3">AK7</strain>
    </source>
</reference>
<keyword evidence="2" id="KW-0436">Ligase</keyword>
<dbReference type="AlphaFoldDB" id="L8JN47"/>
<dbReference type="eggNOG" id="COG1020">
    <property type="taxonomic scope" value="Bacteria"/>
</dbReference>
<dbReference type="GO" id="GO:0044550">
    <property type="term" value="P:secondary metabolite biosynthetic process"/>
    <property type="evidence" value="ECO:0007669"/>
    <property type="project" value="TreeGrafter"/>
</dbReference>
<dbReference type="GO" id="GO:0031177">
    <property type="term" value="F:phosphopantetheine binding"/>
    <property type="evidence" value="ECO:0007669"/>
    <property type="project" value="TreeGrafter"/>
</dbReference>
<dbReference type="PROSITE" id="PS50075">
    <property type="entry name" value="CARRIER"/>
    <property type="match status" value="1"/>
</dbReference>
<dbReference type="PANTHER" id="PTHR45527:SF1">
    <property type="entry name" value="FATTY ACID SYNTHASE"/>
    <property type="match status" value="1"/>
</dbReference>
<dbReference type="InterPro" id="IPR009081">
    <property type="entry name" value="PP-bd_ACP"/>
</dbReference>
<evidence type="ECO:0000313" key="3">
    <source>
        <dbReference type="Proteomes" id="UP000011135"/>
    </source>
</evidence>
<dbReference type="Pfam" id="PF13193">
    <property type="entry name" value="AMP-binding_C"/>
    <property type="match status" value="1"/>
</dbReference>